<dbReference type="EMBL" id="DSVI01000004">
    <property type="protein sequence ID" value="HGT46842.1"/>
    <property type="molecule type" value="Genomic_DNA"/>
</dbReference>
<comment type="caution">
    <text evidence="1">The sequence shown here is derived from an EMBL/GenBank/DDBJ whole genome shotgun (WGS) entry which is preliminary data.</text>
</comment>
<evidence type="ECO:0000313" key="1">
    <source>
        <dbReference type="EMBL" id="HGT46842.1"/>
    </source>
</evidence>
<dbReference type="SUPFAM" id="SSF51126">
    <property type="entry name" value="Pectin lyase-like"/>
    <property type="match status" value="1"/>
</dbReference>
<name>A0A832G788_9BACT</name>
<accession>A0A832G788</accession>
<sequence length="616" mass="68669">MKFKVTSIFILLIHIIIFNYTFLTETKATIRYVSKTGSSTPPYTSWATAADSIQKCINISQAGDTIYVANGVYKEKIILFSGITLIGAGMDSCVIDTRTLISSVLDIAIYMNQSSTLMNFTVLVYYDSTKAYGIITNDSCKVKHNKIIRCGMAILCHKFIEVEDNFIYNSNTGIYLSNSSAIVKRNVIIGGSWCVDMNTPYTYYTPIIDSNFIDTYGSAISNSFGSKPTIRNNFIILRGRSSGGFSNGYADTTKVFNNVVISFDSLELAEGFHLTGIPHQVFNNTVFGKLKSAFVYTGTNSIIINLRNNISLLTKYGISNDGGGLVTAQYNNVWKCGVNYTGFTPDSTNLSVDPMLVNDDPTKGELDFHLQMFSPMIDAGDPSIADLDGTRSDIGLYGGPFGRRYIYQDLPPKAPVNLSATVDSGFIKLSWNRNTESDTSYYNVYRSTTANFNIDSTNLIASTKDTSFINTYIPIYERLYYKITCVDRQGNQSQPSEELLVNLTSISEYPTVVNDYYLYQNYPNPFNPSTKIGYKLKERGYVKLYVYDVKGEVVAVLVNQEQEAGYYEVEFNAGNGLQSVQQTVIASGIYIYQIMVRSSEGDIPVFTDSRKMIHIK</sequence>
<evidence type="ECO:0008006" key="2">
    <source>
        <dbReference type="Google" id="ProtNLM"/>
    </source>
</evidence>
<dbReference type="InterPro" id="IPR011050">
    <property type="entry name" value="Pectin_lyase_fold/virulence"/>
</dbReference>
<dbReference type="SUPFAM" id="SSF49265">
    <property type="entry name" value="Fibronectin type III"/>
    <property type="match status" value="1"/>
</dbReference>
<dbReference type="AlphaFoldDB" id="A0A832G788"/>
<reference evidence="1" key="1">
    <citation type="journal article" date="2020" name="mSystems">
        <title>Genome- and Community-Level Interaction Insights into Carbon Utilization and Element Cycling Functions of Hydrothermarchaeota in Hydrothermal Sediment.</title>
        <authorList>
            <person name="Zhou Z."/>
            <person name="Liu Y."/>
            <person name="Xu W."/>
            <person name="Pan J."/>
            <person name="Luo Z.H."/>
            <person name="Li M."/>
        </authorList>
    </citation>
    <scope>NUCLEOTIDE SEQUENCE [LARGE SCALE GENOMIC DNA]</scope>
    <source>
        <strain evidence="1">SpSt-500</strain>
    </source>
</reference>
<organism evidence="1">
    <name type="scientific">Ignavibacterium album</name>
    <dbReference type="NCBI Taxonomy" id="591197"/>
    <lineage>
        <taxon>Bacteria</taxon>
        <taxon>Pseudomonadati</taxon>
        <taxon>Ignavibacteriota</taxon>
        <taxon>Ignavibacteria</taxon>
        <taxon>Ignavibacteriales</taxon>
        <taxon>Ignavibacteriaceae</taxon>
        <taxon>Ignavibacterium</taxon>
    </lineage>
</organism>
<gene>
    <name evidence="1" type="ORF">ENS56_02275</name>
</gene>
<dbReference type="InterPro" id="IPR036116">
    <property type="entry name" value="FN3_sf"/>
</dbReference>
<protein>
    <recommendedName>
        <fullName evidence="2">Fibronectin type-III domain-containing protein</fullName>
    </recommendedName>
</protein>
<dbReference type="Gene3D" id="2.160.20.10">
    <property type="entry name" value="Single-stranded right-handed beta-helix, Pectin lyase-like"/>
    <property type="match status" value="1"/>
</dbReference>
<dbReference type="Gene3D" id="2.60.40.10">
    <property type="entry name" value="Immunoglobulins"/>
    <property type="match status" value="1"/>
</dbReference>
<dbReference type="Gene3D" id="2.60.40.4070">
    <property type="match status" value="1"/>
</dbReference>
<dbReference type="InterPro" id="IPR012334">
    <property type="entry name" value="Pectin_lyas_fold"/>
</dbReference>
<dbReference type="InterPro" id="IPR013783">
    <property type="entry name" value="Ig-like_fold"/>
</dbReference>
<proteinExistence type="predicted"/>